<name>A0A8S3QKN7_MYTED</name>
<dbReference type="SUPFAM" id="SSF101391">
    <property type="entry name" value="Hsp90 co-chaperone CDC37"/>
    <property type="match status" value="1"/>
</dbReference>
<dbReference type="Pfam" id="PF03234">
    <property type="entry name" value="CDC37_N"/>
    <property type="match status" value="1"/>
</dbReference>
<evidence type="ECO:0000256" key="6">
    <source>
        <dbReference type="SAM" id="Coils"/>
    </source>
</evidence>
<keyword evidence="6" id="KW-0175">Coiled coil</keyword>
<dbReference type="EMBL" id="CAJPWZ010000502">
    <property type="protein sequence ID" value="CAG2194987.1"/>
    <property type="molecule type" value="Genomic_DNA"/>
</dbReference>
<dbReference type="Gene3D" id="1.20.58.610">
    <property type="entry name" value="Cdc37, Hsp90 binding domain"/>
    <property type="match status" value="1"/>
</dbReference>
<dbReference type="GO" id="GO:0051082">
    <property type="term" value="F:unfolded protein binding"/>
    <property type="evidence" value="ECO:0007669"/>
    <property type="project" value="TreeGrafter"/>
</dbReference>
<evidence type="ECO:0000259" key="8">
    <source>
        <dbReference type="SMART" id="SM01069"/>
    </source>
</evidence>
<evidence type="ECO:0000313" key="12">
    <source>
        <dbReference type="Proteomes" id="UP000683360"/>
    </source>
</evidence>
<keyword evidence="12" id="KW-1185">Reference proteome</keyword>
<feature type="domain" description="Cdc37 C-terminal" evidence="8">
    <location>
        <begin position="291"/>
        <end position="384"/>
    </location>
</feature>
<dbReference type="GO" id="GO:0006457">
    <property type="term" value="P:protein folding"/>
    <property type="evidence" value="ECO:0007669"/>
    <property type="project" value="TreeGrafter"/>
</dbReference>
<proteinExistence type="inferred from homology"/>
<dbReference type="PANTHER" id="PTHR12800:SF4">
    <property type="entry name" value="HSP90 CO-CHAPERONE CDC37"/>
    <property type="match status" value="1"/>
</dbReference>
<comment type="similarity">
    <text evidence="2">Belongs to the CDC37 family.</text>
</comment>
<feature type="region of interest" description="Disordered" evidence="7">
    <location>
        <begin position="346"/>
        <end position="406"/>
    </location>
</feature>
<dbReference type="Proteomes" id="UP000683360">
    <property type="component" value="Unassembled WGS sequence"/>
</dbReference>
<evidence type="ECO:0000313" key="11">
    <source>
        <dbReference type="EMBL" id="CAG2194987.1"/>
    </source>
</evidence>
<keyword evidence="4" id="KW-0143">Chaperone</keyword>
<dbReference type="InterPro" id="IPR038189">
    <property type="entry name" value="Cdc37_Hsp90-bd_sf"/>
</dbReference>
<evidence type="ECO:0000256" key="5">
    <source>
        <dbReference type="ARBA" id="ARBA00031396"/>
    </source>
</evidence>
<dbReference type="GO" id="GO:0050821">
    <property type="term" value="P:protein stabilization"/>
    <property type="evidence" value="ECO:0007669"/>
    <property type="project" value="TreeGrafter"/>
</dbReference>
<dbReference type="FunFam" id="1.20.58.610:FF:000001">
    <property type="entry name" value="Hsp90 co-chaperone Cdc37-like 1"/>
    <property type="match status" value="1"/>
</dbReference>
<evidence type="ECO:0000256" key="2">
    <source>
        <dbReference type="ARBA" id="ARBA00006222"/>
    </source>
</evidence>
<dbReference type="InterPro" id="IPR013874">
    <property type="entry name" value="Cdc37_Hsp90-bd"/>
</dbReference>
<feature type="compositionally biased region" description="Acidic residues" evidence="7">
    <location>
        <begin position="358"/>
        <end position="369"/>
    </location>
</feature>
<protein>
    <recommendedName>
        <fullName evidence="5">Hsp90 chaperone protein kinase-targeting subunit</fullName>
    </recommendedName>
</protein>
<accession>A0A8S3QKN7</accession>
<dbReference type="InterPro" id="IPR013873">
    <property type="entry name" value="Cdc37_C"/>
</dbReference>
<evidence type="ECO:0000259" key="10">
    <source>
        <dbReference type="SMART" id="SM01071"/>
    </source>
</evidence>
<dbReference type="Gene3D" id="6.10.140.250">
    <property type="match status" value="1"/>
</dbReference>
<dbReference type="Pfam" id="PF08564">
    <property type="entry name" value="CDC37_C"/>
    <property type="match status" value="1"/>
</dbReference>
<dbReference type="PANTHER" id="PTHR12800">
    <property type="entry name" value="CDC37-RELATED"/>
    <property type="match status" value="1"/>
</dbReference>
<evidence type="ECO:0000256" key="1">
    <source>
        <dbReference type="ARBA" id="ARBA00004496"/>
    </source>
</evidence>
<dbReference type="GO" id="GO:0019901">
    <property type="term" value="F:protein kinase binding"/>
    <property type="evidence" value="ECO:0007669"/>
    <property type="project" value="InterPro"/>
</dbReference>
<feature type="domain" description="Cdc37 Hsp90 binding" evidence="9">
    <location>
        <begin position="130"/>
        <end position="287"/>
    </location>
</feature>
<feature type="domain" description="Cdc37 N-terminal" evidence="10">
    <location>
        <begin position="3"/>
        <end position="132"/>
    </location>
</feature>
<gene>
    <name evidence="11" type="ORF">MEDL_10004</name>
</gene>
<dbReference type="GO" id="GO:0031072">
    <property type="term" value="F:heat shock protein binding"/>
    <property type="evidence" value="ECO:0007669"/>
    <property type="project" value="TreeGrafter"/>
</dbReference>
<feature type="coiled-coil region" evidence="6">
    <location>
        <begin position="42"/>
        <end position="111"/>
    </location>
</feature>
<dbReference type="InterPro" id="IPR013855">
    <property type="entry name" value="Cdc37_N_dom"/>
</dbReference>
<evidence type="ECO:0000256" key="7">
    <source>
        <dbReference type="SAM" id="MobiDB-lite"/>
    </source>
</evidence>
<dbReference type="GO" id="GO:0005737">
    <property type="term" value="C:cytoplasm"/>
    <property type="evidence" value="ECO:0007669"/>
    <property type="project" value="UniProtKB-SubCell"/>
</dbReference>
<dbReference type="SMART" id="SM01070">
    <property type="entry name" value="CDC37_M"/>
    <property type="match status" value="1"/>
</dbReference>
<evidence type="ECO:0000259" key="9">
    <source>
        <dbReference type="SMART" id="SM01070"/>
    </source>
</evidence>
<dbReference type="Pfam" id="PF08565">
    <property type="entry name" value="CDC37_M"/>
    <property type="match status" value="1"/>
</dbReference>
<dbReference type="GO" id="GO:0051087">
    <property type="term" value="F:protein-folding chaperone binding"/>
    <property type="evidence" value="ECO:0007669"/>
    <property type="project" value="TreeGrafter"/>
</dbReference>
<dbReference type="SMART" id="SM01069">
    <property type="entry name" value="CDC37_C"/>
    <property type="match status" value="1"/>
</dbReference>
<evidence type="ECO:0000256" key="4">
    <source>
        <dbReference type="ARBA" id="ARBA00023186"/>
    </source>
</evidence>
<evidence type="ECO:0000256" key="3">
    <source>
        <dbReference type="ARBA" id="ARBA00022490"/>
    </source>
</evidence>
<comment type="subcellular location">
    <subcellularLocation>
        <location evidence="1">Cytoplasm</location>
    </subcellularLocation>
</comment>
<comment type="caution">
    <text evidence="11">The sequence shown here is derived from an EMBL/GenBank/DDBJ whole genome shotgun (WGS) entry which is preliminary data.</text>
</comment>
<organism evidence="11 12">
    <name type="scientific">Mytilus edulis</name>
    <name type="common">Blue mussel</name>
    <dbReference type="NCBI Taxonomy" id="6550"/>
    <lineage>
        <taxon>Eukaryota</taxon>
        <taxon>Metazoa</taxon>
        <taxon>Spiralia</taxon>
        <taxon>Lophotrochozoa</taxon>
        <taxon>Mollusca</taxon>
        <taxon>Bivalvia</taxon>
        <taxon>Autobranchia</taxon>
        <taxon>Pteriomorphia</taxon>
        <taxon>Mytilida</taxon>
        <taxon>Mytiloidea</taxon>
        <taxon>Mytilidae</taxon>
        <taxon>Mytilinae</taxon>
        <taxon>Mytilus</taxon>
    </lineage>
</organism>
<sequence length="406" mass="47372">MSTINYSKWDHIEISDDEDDTHPNIDTPSLFRWRHQARVDRMEQSKKEKEDLNKGLTDFQQKKVEIQQKLKEAEKNQLPDINKLQLEMKEIEKQESDWRAKEEELKKKRSNKEMGLTPLNIDTICHDGKSKTIINKIAPKVEVLTEEEKAERQQVFVKKNKEKVKKFGMLRQYKDSQQYLTDNPELVCEESANYLVIWCIDLEMEEKHELMSHVAHQLIVLNFILELAKSMDIHPRGCVAPFFNRIQMGEKQYMEAFNSELDAFKERVKIRAKEKLDKAIQEYEEEERQKRLGPGGLDPVEVFESLPQILKDCFDKKDIALLQQVVAEMPQEEASYHIKRCVDSGLWVPGGGDQGPQGDDDGEEYDEINEGALEQESKKESEEEKGNKESEKETDKPKQVSTEEVD</sequence>
<dbReference type="SMART" id="SM01071">
    <property type="entry name" value="CDC37_N"/>
    <property type="match status" value="1"/>
</dbReference>
<dbReference type="OrthoDB" id="440202at2759"/>
<feature type="compositionally biased region" description="Basic and acidic residues" evidence="7">
    <location>
        <begin position="375"/>
        <end position="398"/>
    </location>
</feature>
<dbReference type="InterPro" id="IPR004918">
    <property type="entry name" value="Cdc37"/>
</dbReference>
<reference evidence="11" key="1">
    <citation type="submission" date="2021-03" db="EMBL/GenBank/DDBJ databases">
        <authorList>
            <person name="Bekaert M."/>
        </authorList>
    </citation>
    <scope>NUCLEOTIDE SEQUENCE</scope>
</reference>
<dbReference type="AlphaFoldDB" id="A0A8S3QKN7"/>
<keyword evidence="3" id="KW-0963">Cytoplasm</keyword>